<reference evidence="2" key="1">
    <citation type="journal article" date="2015" name="Nature">
        <title>Complex archaea that bridge the gap between prokaryotes and eukaryotes.</title>
        <authorList>
            <person name="Spang A."/>
            <person name="Saw J.H."/>
            <person name="Jorgensen S.L."/>
            <person name="Zaremba-Niedzwiedzka K."/>
            <person name="Martijn J."/>
            <person name="Lind A.E."/>
            <person name="van Eijk R."/>
            <person name="Schleper C."/>
            <person name="Guy L."/>
            <person name="Ettema T.J."/>
        </authorList>
    </citation>
    <scope>NUCLEOTIDE SEQUENCE</scope>
</reference>
<sequence>MRLLMPITFPSRSNSGPPESPPTSRQSVWMSVACDLSTRPTRTTGGRSAWKPIGCPIATHHVPGFRSPELPFSTNGHLPSPLMSIKPASPLRYRPNVVPVASLPSGKWNVTSNPGFSTTWPAVITWPSSLTITPLPWESPI</sequence>
<name>A0A0F8ZLX5_9ZZZZ</name>
<protein>
    <submittedName>
        <fullName evidence="2">Uncharacterized protein</fullName>
    </submittedName>
</protein>
<comment type="caution">
    <text evidence="2">The sequence shown here is derived from an EMBL/GenBank/DDBJ whole genome shotgun (WGS) entry which is preliminary data.</text>
</comment>
<gene>
    <name evidence="2" type="ORF">LCGC14_3019470</name>
</gene>
<dbReference type="AlphaFoldDB" id="A0A0F8ZLX5"/>
<evidence type="ECO:0000256" key="1">
    <source>
        <dbReference type="SAM" id="MobiDB-lite"/>
    </source>
</evidence>
<evidence type="ECO:0000313" key="2">
    <source>
        <dbReference type="EMBL" id="KKK60926.1"/>
    </source>
</evidence>
<feature type="compositionally biased region" description="Polar residues" evidence="1">
    <location>
        <begin position="10"/>
        <end position="26"/>
    </location>
</feature>
<feature type="region of interest" description="Disordered" evidence="1">
    <location>
        <begin position="1"/>
        <end position="26"/>
    </location>
</feature>
<dbReference type="EMBL" id="LAZR01062728">
    <property type="protein sequence ID" value="KKK60926.1"/>
    <property type="molecule type" value="Genomic_DNA"/>
</dbReference>
<organism evidence="2">
    <name type="scientific">marine sediment metagenome</name>
    <dbReference type="NCBI Taxonomy" id="412755"/>
    <lineage>
        <taxon>unclassified sequences</taxon>
        <taxon>metagenomes</taxon>
        <taxon>ecological metagenomes</taxon>
    </lineage>
</organism>
<accession>A0A0F8ZLX5</accession>
<proteinExistence type="predicted"/>